<reference evidence="2 3" key="1">
    <citation type="journal article" date="2013" name="PLoS Genet.">
        <title>Comparative genome structure, secondary metabolite, and effector coding capacity across Cochliobolus pathogens.</title>
        <authorList>
            <person name="Condon B.J."/>
            <person name="Leng Y."/>
            <person name="Wu D."/>
            <person name="Bushley K.E."/>
            <person name="Ohm R.A."/>
            <person name="Otillar R."/>
            <person name="Martin J."/>
            <person name="Schackwitz W."/>
            <person name="Grimwood J."/>
            <person name="MohdZainudin N."/>
            <person name="Xue C."/>
            <person name="Wang R."/>
            <person name="Manning V.A."/>
            <person name="Dhillon B."/>
            <person name="Tu Z.J."/>
            <person name="Steffenson B.J."/>
            <person name="Salamov A."/>
            <person name="Sun H."/>
            <person name="Lowry S."/>
            <person name="LaButti K."/>
            <person name="Han J."/>
            <person name="Copeland A."/>
            <person name="Lindquist E."/>
            <person name="Barry K."/>
            <person name="Schmutz J."/>
            <person name="Baker S.E."/>
            <person name="Ciuffetti L.M."/>
            <person name="Grigoriev I.V."/>
            <person name="Zhong S."/>
            <person name="Turgeon B.G."/>
        </authorList>
    </citation>
    <scope>NUCLEOTIDE SEQUENCE [LARGE SCALE GENOMIC DNA]</scope>
    <source>
        <strain evidence="2 3">26-R-13</strain>
    </source>
</reference>
<keyword evidence="1" id="KW-1133">Transmembrane helix</keyword>
<name>W6YNV3_COCC2</name>
<feature type="transmembrane region" description="Helical" evidence="1">
    <location>
        <begin position="26"/>
        <end position="46"/>
    </location>
</feature>
<accession>W6YNV3</accession>
<dbReference type="EMBL" id="KI964537">
    <property type="protein sequence ID" value="EUC39320.1"/>
    <property type="molecule type" value="Genomic_DNA"/>
</dbReference>
<evidence type="ECO:0000256" key="1">
    <source>
        <dbReference type="SAM" id="Phobius"/>
    </source>
</evidence>
<dbReference type="KEGG" id="bze:COCCADRAFT_80699"/>
<sequence>WLEDTISSVFFSFMFRPYPRIERVEVCLAGVFGLIFCCVIFCFSALRTCRIHQYSASQHTFEMTGRRYTRFASAVDRAFTTALFWLRVSAFSFRNLACRPAYAGNEWHIKCQCYTIRMGTLVMYGT</sequence>
<evidence type="ECO:0000313" key="2">
    <source>
        <dbReference type="EMBL" id="EUC39320.1"/>
    </source>
</evidence>
<feature type="non-terminal residue" evidence="2">
    <location>
        <position position="1"/>
    </location>
</feature>
<gene>
    <name evidence="2" type="ORF">COCCADRAFT_80699</name>
</gene>
<dbReference type="OrthoDB" id="3685950at2759"/>
<evidence type="ECO:0000313" key="3">
    <source>
        <dbReference type="Proteomes" id="UP000053841"/>
    </source>
</evidence>
<proteinExistence type="predicted"/>
<dbReference type="GeneID" id="19151032"/>
<dbReference type="Proteomes" id="UP000053841">
    <property type="component" value="Unassembled WGS sequence"/>
</dbReference>
<organism evidence="2 3">
    <name type="scientific">Cochliobolus carbonum (strain 26-R-13)</name>
    <name type="common">Maize leaf spot fungus</name>
    <name type="synonym">Bipolaris zeicola</name>
    <dbReference type="NCBI Taxonomy" id="930089"/>
    <lineage>
        <taxon>Eukaryota</taxon>
        <taxon>Fungi</taxon>
        <taxon>Dikarya</taxon>
        <taxon>Ascomycota</taxon>
        <taxon>Pezizomycotina</taxon>
        <taxon>Dothideomycetes</taxon>
        <taxon>Pleosporomycetidae</taxon>
        <taxon>Pleosporales</taxon>
        <taxon>Pleosporineae</taxon>
        <taxon>Pleosporaceae</taxon>
        <taxon>Bipolaris</taxon>
    </lineage>
</organism>
<dbReference type="HOGENOM" id="CLU_1986791_0_0_1"/>
<keyword evidence="1" id="KW-0472">Membrane</keyword>
<protein>
    <submittedName>
        <fullName evidence="2">Uncharacterized protein</fullName>
    </submittedName>
</protein>
<dbReference type="AlphaFoldDB" id="W6YNV3"/>
<keyword evidence="3" id="KW-1185">Reference proteome</keyword>
<dbReference type="RefSeq" id="XP_007706410.1">
    <property type="nucleotide sequence ID" value="XM_007708220.1"/>
</dbReference>
<keyword evidence="1" id="KW-0812">Transmembrane</keyword>